<dbReference type="Gene3D" id="2.40.50.100">
    <property type="match status" value="1"/>
</dbReference>
<name>A0A8S9SNC1_BRACR</name>
<protein>
    <recommendedName>
        <fullName evidence="4">Lipoyl-binding domain-containing protein</fullName>
    </recommendedName>
</protein>
<dbReference type="Pfam" id="PF01597">
    <property type="entry name" value="GCV_H"/>
    <property type="match status" value="1"/>
</dbReference>
<evidence type="ECO:0000256" key="1">
    <source>
        <dbReference type="SAM" id="MobiDB-lite"/>
    </source>
</evidence>
<proteinExistence type="predicted"/>
<feature type="region of interest" description="Disordered" evidence="1">
    <location>
        <begin position="1"/>
        <end position="28"/>
    </location>
</feature>
<feature type="region of interest" description="Disordered" evidence="1">
    <location>
        <begin position="59"/>
        <end position="88"/>
    </location>
</feature>
<comment type="caution">
    <text evidence="2">The sequence shown here is derived from an EMBL/GenBank/DDBJ whole genome shotgun (WGS) entry which is preliminary data.</text>
</comment>
<dbReference type="EMBL" id="QGKX02000004">
    <property type="protein sequence ID" value="KAF3601854.1"/>
    <property type="molecule type" value="Genomic_DNA"/>
</dbReference>
<dbReference type="Proteomes" id="UP000712600">
    <property type="component" value="Unassembled WGS sequence"/>
</dbReference>
<sequence length="88" mass="9648">MASERARPSVTEVETEEGNSLESSEVNTSPYEEGWIIKVELSDAGEEVEGRELRLNMASERARPSVTEVETEEGNSLESSEVLSTIST</sequence>
<feature type="compositionally biased region" description="Polar residues" evidence="1">
    <location>
        <begin position="76"/>
        <end position="88"/>
    </location>
</feature>
<dbReference type="AlphaFoldDB" id="A0A8S9SNC1"/>
<dbReference type="InterPro" id="IPR033753">
    <property type="entry name" value="GCV_H/Fam206"/>
</dbReference>
<evidence type="ECO:0000313" key="2">
    <source>
        <dbReference type="EMBL" id="KAF3601854.1"/>
    </source>
</evidence>
<evidence type="ECO:0000313" key="3">
    <source>
        <dbReference type="Proteomes" id="UP000712600"/>
    </source>
</evidence>
<evidence type="ECO:0008006" key="4">
    <source>
        <dbReference type="Google" id="ProtNLM"/>
    </source>
</evidence>
<organism evidence="2 3">
    <name type="scientific">Brassica cretica</name>
    <name type="common">Mustard</name>
    <dbReference type="NCBI Taxonomy" id="69181"/>
    <lineage>
        <taxon>Eukaryota</taxon>
        <taxon>Viridiplantae</taxon>
        <taxon>Streptophyta</taxon>
        <taxon>Embryophyta</taxon>
        <taxon>Tracheophyta</taxon>
        <taxon>Spermatophyta</taxon>
        <taxon>Magnoliopsida</taxon>
        <taxon>eudicotyledons</taxon>
        <taxon>Gunneridae</taxon>
        <taxon>Pentapetalae</taxon>
        <taxon>rosids</taxon>
        <taxon>malvids</taxon>
        <taxon>Brassicales</taxon>
        <taxon>Brassicaceae</taxon>
        <taxon>Brassiceae</taxon>
        <taxon>Brassica</taxon>
    </lineage>
</organism>
<accession>A0A8S9SNC1</accession>
<gene>
    <name evidence="2" type="ORF">F2Q69_00033338</name>
</gene>
<reference evidence="2" key="1">
    <citation type="submission" date="2019-12" db="EMBL/GenBank/DDBJ databases">
        <title>Genome sequencing and annotation of Brassica cretica.</title>
        <authorList>
            <person name="Studholme D.J."/>
            <person name="Sarris P."/>
        </authorList>
    </citation>
    <scope>NUCLEOTIDE SEQUENCE</scope>
    <source>
        <strain evidence="2">PFS-109/04</strain>
        <tissue evidence="2">Leaf</tissue>
    </source>
</reference>